<evidence type="ECO:0000313" key="1">
    <source>
        <dbReference type="EMBL" id="KEQ65700.1"/>
    </source>
</evidence>
<sequence length="261" mass="29836">MVSPLRDRKRFNRGMINPFLNLPKALLTQPKKVINKVLYSAQQEVANLHLGEGFYNHWVIVQDPLQQTFSKPTNAVSLDFHSGFLNHSLDEIKEFVDTRLGEKGLGQGENSYDNLSDDIFGIIDERTADDNTILFPVYDIVDSFQEAEIRVAWNNATERDKALVRCFWSEDTESDIRFLANTIEGIDSTMGIEEMSDKVYSHMDSLRREEGIMRWFEIRLDAGYTVLGKSGIWLIGAADTLIDRTEFDEDGVMRGSKIDRS</sequence>
<accession>A0A074VY26</accession>
<dbReference type="RefSeq" id="XP_040882723.1">
    <property type="nucleotide sequence ID" value="XM_041027581.1"/>
</dbReference>
<organism evidence="1 2">
    <name type="scientific">Aureobasidium melanogenum (strain CBS 110374)</name>
    <name type="common">Aureobasidium pullulans var. melanogenum</name>
    <dbReference type="NCBI Taxonomy" id="1043003"/>
    <lineage>
        <taxon>Eukaryota</taxon>
        <taxon>Fungi</taxon>
        <taxon>Dikarya</taxon>
        <taxon>Ascomycota</taxon>
        <taxon>Pezizomycotina</taxon>
        <taxon>Dothideomycetes</taxon>
        <taxon>Dothideomycetidae</taxon>
        <taxon>Dothideales</taxon>
        <taxon>Saccotheciaceae</taxon>
        <taxon>Aureobasidium</taxon>
    </lineage>
</organism>
<dbReference type="HOGENOM" id="CLU_1115557_0_0_1"/>
<reference evidence="1 2" key="1">
    <citation type="journal article" date="2014" name="BMC Genomics">
        <title>Genome sequencing of four Aureobasidium pullulans varieties: biotechnological potential, stress tolerance, and description of new species.</title>
        <authorList>
            <person name="Gostin Ar C."/>
            <person name="Ohm R.A."/>
            <person name="Kogej T."/>
            <person name="Sonjak S."/>
            <person name="Turk M."/>
            <person name="Zajc J."/>
            <person name="Zalar P."/>
            <person name="Grube M."/>
            <person name="Sun H."/>
            <person name="Han J."/>
            <person name="Sharma A."/>
            <person name="Chiniquy J."/>
            <person name="Ngan C.Y."/>
            <person name="Lipzen A."/>
            <person name="Barry K."/>
            <person name="Grigoriev I.V."/>
            <person name="Gunde-Cimerman N."/>
        </authorList>
    </citation>
    <scope>NUCLEOTIDE SEQUENCE [LARGE SCALE GENOMIC DNA]</scope>
    <source>
        <strain evidence="1 2">CBS 110374</strain>
    </source>
</reference>
<dbReference type="GeneID" id="63920954"/>
<gene>
    <name evidence="1" type="ORF">M437DRAFT_81553</name>
</gene>
<proteinExistence type="predicted"/>
<keyword evidence="2" id="KW-1185">Reference proteome</keyword>
<protein>
    <submittedName>
        <fullName evidence="1">Uncharacterized protein</fullName>
    </submittedName>
</protein>
<dbReference type="AlphaFoldDB" id="A0A074VY26"/>
<dbReference type="Proteomes" id="UP000030672">
    <property type="component" value="Unassembled WGS sequence"/>
</dbReference>
<dbReference type="EMBL" id="KL584826">
    <property type="protein sequence ID" value="KEQ65700.1"/>
    <property type="molecule type" value="Genomic_DNA"/>
</dbReference>
<name>A0A074VY26_AURM1</name>
<evidence type="ECO:0000313" key="2">
    <source>
        <dbReference type="Proteomes" id="UP000030672"/>
    </source>
</evidence>